<dbReference type="InterPro" id="IPR011907">
    <property type="entry name" value="RNase_III"/>
</dbReference>
<comment type="cofactor">
    <cofactor evidence="8">
        <name>Mg(2+)</name>
        <dbReference type="ChEBI" id="CHEBI:18420"/>
    </cofactor>
</comment>
<evidence type="ECO:0000313" key="13">
    <source>
        <dbReference type="Proteomes" id="UP001232992"/>
    </source>
</evidence>
<dbReference type="SMART" id="SM00358">
    <property type="entry name" value="DSRM"/>
    <property type="match status" value="1"/>
</dbReference>
<comment type="catalytic activity">
    <reaction evidence="1 8">
        <text>Endonucleolytic cleavage to 5'-phosphomonoester.</text>
        <dbReference type="EC" id="3.1.26.3"/>
    </reaction>
</comment>
<dbReference type="CDD" id="cd00593">
    <property type="entry name" value="RIBOc"/>
    <property type="match status" value="1"/>
</dbReference>
<dbReference type="SMART" id="SM00535">
    <property type="entry name" value="RIBOc"/>
    <property type="match status" value="1"/>
</dbReference>
<dbReference type="SUPFAM" id="SSF54768">
    <property type="entry name" value="dsRNA-binding domain-like"/>
    <property type="match status" value="1"/>
</dbReference>
<protein>
    <recommendedName>
        <fullName evidence="8">Ribonuclease 3</fullName>
        <ecNumber evidence="8">3.1.26.3</ecNumber>
    </recommendedName>
    <alternativeName>
        <fullName evidence="8">Ribonuclease III</fullName>
        <shortName evidence="8">RNase III</shortName>
    </alternativeName>
</protein>
<evidence type="ECO:0000256" key="8">
    <source>
        <dbReference type="HAMAP-Rule" id="MF_00104"/>
    </source>
</evidence>
<keyword evidence="5 8" id="KW-0255">Endonuclease</keyword>
<evidence type="ECO:0000256" key="7">
    <source>
        <dbReference type="ARBA" id="ARBA00022884"/>
    </source>
</evidence>
<keyword evidence="4 8" id="KW-0540">Nuclease</keyword>
<dbReference type="GO" id="GO:0004525">
    <property type="term" value="F:ribonuclease III activity"/>
    <property type="evidence" value="ECO:0007669"/>
    <property type="project" value="UniProtKB-EC"/>
</dbReference>
<comment type="similarity">
    <text evidence="2">Belongs to the ribonuclease III family.</text>
</comment>
<dbReference type="PROSITE" id="PS50142">
    <property type="entry name" value="RNASE_3_2"/>
    <property type="match status" value="1"/>
</dbReference>
<name>A0ABT7BR36_9CYAN</name>
<dbReference type="Gene3D" id="3.30.160.20">
    <property type="match status" value="1"/>
</dbReference>
<evidence type="ECO:0000256" key="3">
    <source>
        <dbReference type="ARBA" id="ARBA00022664"/>
    </source>
</evidence>
<accession>A0ABT7BR36</accession>
<dbReference type="InterPro" id="IPR036389">
    <property type="entry name" value="RNase_III_sf"/>
</dbReference>
<feature type="binding site" evidence="8">
    <location>
        <position position="119"/>
    </location>
    <ligand>
        <name>Mg(2+)</name>
        <dbReference type="ChEBI" id="CHEBI:18420"/>
    </ligand>
</feature>
<keyword evidence="8" id="KW-0479">Metal-binding</keyword>
<dbReference type="CDD" id="cd10845">
    <property type="entry name" value="DSRM_RNAse_III_family"/>
    <property type="match status" value="1"/>
</dbReference>
<feature type="domain" description="RNase III" evidence="11">
    <location>
        <begin position="13"/>
        <end position="133"/>
    </location>
</feature>
<dbReference type="HAMAP" id="MF_00104">
    <property type="entry name" value="RNase_III"/>
    <property type="match status" value="1"/>
</dbReference>
<evidence type="ECO:0000256" key="2">
    <source>
        <dbReference type="ARBA" id="ARBA00010183"/>
    </source>
</evidence>
<organism evidence="12 13">
    <name type="scientific">Roseofilum casamattae BLCC-M143</name>
    <dbReference type="NCBI Taxonomy" id="3022442"/>
    <lineage>
        <taxon>Bacteria</taxon>
        <taxon>Bacillati</taxon>
        <taxon>Cyanobacteriota</taxon>
        <taxon>Cyanophyceae</taxon>
        <taxon>Desertifilales</taxon>
        <taxon>Desertifilaceae</taxon>
        <taxon>Roseofilum</taxon>
        <taxon>Roseofilum casamattae</taxon>
    </lineage>
</organism>
<proteinExistence type="inferred from homology"/>
<feature type="active site" evidence="8">
    <location>
        <position position="47"/>
    </location>
</feature>
<keyword evidence="8" id="KW-0699">rRNA-binding</keyword>
<comment type="subunit">
    <text evidence="8">Homodimer.</text>
</comment>
<evidence type="ECO:0000256" key="1">
    <source>
        <dbReference type="ARBA" id="ARBA00000109"/>
    </source>
</evidence>
<dbReference type="Pfam" id="PF14622">
    <property type="entry name" value="Ribonucleas_3_3"/>
    <property type="match status" value="1"/>
</dbReference>
<comment type="subcellular location">
    <subcellularLocation>
        <location evidence="8">Cytoplasm</location>
    </subcellularLocation>
</comment>
<evidence type="ECO:0000256" key="6">
    <source>
        <dbReference type="ARBA" id="ARBA00022801"/>
    </source>
</evidence>
<dbReference type="PANTHER" id="PTHR11207:SF0">
    <property type="entry name" value="RIBONUCLEASE 3"/>
    <property type="match status" value="1"/>
</dbReference>
<dbReference type="SUPFAM" id="SSF69065">
    <property type="entry name" value="RNase III domain-like"/>
    <property type="match status" value="1"/>
</dbReference>
<evidence type="ECO:0000256" key="9">
    <source>
        <dbReference type="SAM" id="MobiDB-lite"/>
    </source>
</evidence>
<dbReference type="PANTHER" id="PTHR11207">
    <property type="entry name" value="RIBONUCLEASE III"/>
    <property type="match status" value="1"/>
</dbReference>
<reference evidence="12 13" key="1">
    <citation type="submission" date="2023-01" db="EMBL/GenBank/DDBJ databases">
        <title>Novel diversity within Roseofilum (Cyanobacteria; Desertifilaceae) from marine benthic mats with descriptions of four novel species.</title>
        <authorList>
            <person name="Wang Y."/>
            <person name="Berthold D.E."/>
            <person name="Hu J."/>
            <person name="Lefler F.W."/>
            <person name="Laughinghouse H.D. IV."/>
        </authorList>
    </citation>
    <scope>NUCLEOTIDE SEQUENCE [LARGE SCALE GENOMIC DNA]</scope>
    <source>
        <strain evidence="12 13">BLCC-M143</strain>
    </source>
</reference>
<feature type="domain" description="DRBM" evidence="10">
    <location>
        <begin position="166"/>
        <end position="235"/>
    </location>
</feature>
<keyword evidence="8" id="KW-0460">Magnesium</keyword>
<dbReference type="Gene3D" id="1.10.1520.10">
    <property type="entry name" value="Ribonuclease III domain"/>
    <property type="match status" value="1"/>
</dbReference>
<comment type="caution">
    <text evidence="12">The sequence shown here is derived from an EMBL/GenBank/DDBJ whole genome shotgun (WGS) entry which is preliminary data.</text>
</comment>
<evidence type="ECO:0000313" key="12">
    <source>
        <dbReference type="EMBL" id="MDJ1181662.1"/>
    </source>
</evidence>
<dbReference type="NCBIfam" id="TIGR02191">
    <property type="entry name" value="RNaseIII"/>
    <property type="match status" value="1"/>
</dbReference>
<evidence type="ECO:0000256" key="5">
    <source>
        <dbReference type="ARBA" id="ARBA00022759"/>
    </source>
</evidence>
<dbReference type="EMBL" id="JAQOSQ010000001">
    <property type="protein sequence ID" value="MDJ1181662.1"/>
    <property type="molecule type" value="Genomic_DNA"/>
</dbReference>
<keyword evidence="13" id="KW-1185">Reference proteome</keyword>
<keyword evidence="6 8" id="KW-0378">Hydrolase</keyword>
<keyword evidence="8" id="KW-0698">rRNA processing</keyword>
<feature type="binding site" evidence="8">
    <location>
        <position position="43"/>
    </location>
    <ligand>
        <name>Mg(2+)</name>
        <dbReference type="ChEBI" id="CHEBI:18420"/>
    </ligand>
</feature>
<evidence type="ECO:0000259" key="10">
    <source>
        <dbReference type="PROSITE" id="PS50137"/>
    </source>
</evidence>
<dbReference type="PROSITE" id="PS00517">
    <property type="entry name" value="RNASE_3_1"/>
    <property type="match status" value="1"/>
</dbReference>
<keyword evidence="3 8" id="KW-0507">mRNA processing</keyword>
<gene>
    <name evidence="8 12" type="primary">rnc</name>
    <name evidence="12" type="ORF">PMH09_00510</name>
</gene>
<sequence>MPRAPQPLELPTLKDEELWLRALTHRSYINEHPHASGHNEQLEFLGDAILGFLVGELIYKRYGNSENITEAQMTRLRAKLVDETQLSELARELGVADLIRLGKGAMQTNAQENPSLLSDTFEAIIAAYYLDAGVVKVRQFVHRLFTEIADRLMSSVTEDSDATLIDSKGQFQQWALKHHQQIPVYKLIGESGADHDKVFVVEVWVNETKYGEGQGRRKKEAEKQAAESALHRVGERE</sequence>
<dbReference type="EC" id="3.1.26.3" evidence="8"/>
<comment type="function">
    <text evidence="8">Digests double-stranded RNA. Involved in the processing of primary rRNA transcript to yield the immediate precursors to the large and small rRNAs (23S and 16S). Processes some mRNAs, and tRNAs when they are encoded in the rRNA operon. Processes pre-crRNA and tracrRNA of type II CRISPR loci if present in the organism.</text>
</comment>
<dbReference type="Pfam" id="PF00035">
    <property type="entry name" value="dsrm"/>
    <property type="match status" value="1"/>
</dbReference>
<feature type="compositionally biased region" description="Basic and acidic residues" evidence="9">
    <location>
        <begin position="219"/>
        <end position="237"/>
    </location>
</feature>
<dbReference type="InterPro" id="IPR014720">
    <property type="entry name" value="dsRBD_dom"/>
</dbReference>
<dbReference type="Proteomes" id="UP001232992">
    <property type="component" value="Unassembled WGS sequence"/>
</dbReference>
<feature type="active site" evidence="8">
    <location>
        <position position="122"/>
    </location>
</feature>
<keyword evidence="7 8" id="KW-0694">RNA-binding</keyword>
<dbReference type="RefSeq" id="WP_283756317.1">
    <property type="nucleotide sequence ID" value="NZ_JAQOSQ010000001.1"/>
</dbReference>
<feature type="binding site" evidence="8">
    <location>
        <position position="122"/>
    </location>
    <ligand>
        <name>Mg(2+)</name>
        <dbReference type="ChEBI" id="CHEBI:18420"/>
    </ligand>
</feature>
<feature type="region of interest" description="Disordered" evidence="9">
    <location>
        <begin position="212"/>
        <end position="237"/>
    </location>
</feature>
<evidence type="ECO:0000256" key="4">
    <source>
        <dbReference type="ARBA" id="ARBA00022722"/>
    </source>
</evidence>
<evidence type="ECO:0000259" key="11">
    <source>
        <dbReference type="PROSITE" id="PS50142"/>
    </source>
</evidence>
<dbReference type="InterPro" id="IPR000999">
    <property type="entry name" value="RNase_III_dom"/>
</dbReference>
<dbReference type="PROSITE" id="PS50137">
    <property type="entry name" value="DS_RBD"/>
    <property type="match status" value="1"/>
</dbReference>
<keyword evidence="8" id="KW-0819">tRNA processing</keyword>
<keyword evidence="8" id="KW-0963">Cytoplasm</keyword>